<keyword evidence="14 17" id="KW-0496">Mitochondrion</keyword>
<evidence type="ECO:0000256" key="5">
    <source>
        <dbReference type="ARBA" id="ARBA00022448"/>
    </source>
</evidence>
<feature type="domain" description="NADH:quinone oxidoreductase/Mrp antiporter transmembrane" evidence="18">
    <location>
        <begin position="101"/>
        <end position="374"/>
    </location>
</feature>
<feature type="transmembrane region" description="Helical" evidence="17">
    <location>
        <begin position="364"/>
        <end position="387"/>
    </location>
</feature>
<dbReference type="GO" id="GO:0005743">
    <property type="term" value="C:mitochondrial inner membrane"/>
    <property type="evidence" value="ECO:0007669"/>
    <property type="project" value="UniProtKB-SubCell"/>
</dbReference>
<evidence type="ECO:0000256" key="17">
    <source>
        <dbReference type="RuleBase" id="RU003404"/>
    </source>
</evidence>
<geneLocation type="mitochondrion" evidence="21"/>
<comment type="similarity">
    <text evidence="17">Belongs to the complex I subunit 5 family.</text>
</comment>
<feature type="transmembrane region" description="Helical" evidence="17">
    <location>
        <begin position="283"/>
        <end position="311"/>
    </location>
</feature>
<name>A0A7R6D7I9_9CRUS</name>
<evidence type="ECO:0000256" key="2">
    <source>
        <dbReference type="ARBA" id="ARBA00004448"/>
    </source>
</evidence>
<protein>
    <recommendedName>
        <fullName evidence="4 17">NADH-ubiquinone oxidoreductase chain 5</fullName>
        <ecNumber evidence="3 17">7.1.1.2</ecNumber>
    </recommendedName>
</protein>
<reference evidence="21" key="1">
    <citation type="submission" date="2016-12" db="EMBL/GenBank/DDBJ databases">
        <title>A first mitochondrial genomes of three bathynellaceans (Malacostraca: Syncarida: Bathynellacea), and their phylogenetic position in Malacostraca.</title>
        <authorList>
            <person name="Song J.-H."/>
            <person name="Cho J.-L."/>
            <person name="Min G.-S."/>
        </authorList>
    </citation>
    <scope>NUCLEOTIDE SEQUENCE</scope>
    <source>
        <strain evidence="21">A</strain>
    </source>
</reference>
<dbReference type="Pfam" id="PF00662">
    <property type="entry name" value="Proton_antipo_N"/>
    <property type="match status" value="1"/>
</dbReference>
<dbReference type="InterPro" id="IPR001750">
    <property type="entry name" value="ND/Mrp_TM"/>
</dbReference>
<evidence type="ECO:0000259" key="19">
    <source>
        <dbReference type="Pfam" id="PF00662"/>
    </source>
</evidence>
<dbReference type="PANTHER" id="PTHR42829">
    <property type="entry name" value="NADH-UBIQUINONE OXIDOREDUCTASE CHAIN 5"/>
    <property type="match status" value="1"/>
</dbReference>
<comment type="catalytic activity">
    <reaction evidence="16 17">
        <text>a ubiquinone + NADH + 5 H(+)(in) = a ubiquinol + NAD(+) + 4 H(+)(out)</text>
        <dbReference type="Rhea" id="RHEA:29091"/>
        <dbReference type="Rhea" id="RHEA-COMP:9565"/>
        <dbReference type="Rhea" id="RHEA-COMP:9566"/>
        <dbReference type="ChEBI" id="CHEBI:15378"/>
        <dbReference type="ChEBI" id="CHEBI:16389"/>
        <dbReference type="ChEBI" id="CHEBI:17976"/>
        <dbReference type="ChEBI" id="CHEBI:57540"/>
        <dbReference type="ChEBI" id="CHEBI:57945"/>
        <dbReference type="EC" id="7.1.1.2"/>
    </reaction>
</comment>
<evidence type="ECO:0000256" key="14">
    <source>
        <dbReference type="ARBA" id="ARBA00023128"/>
    </source>
</evidence>
<dbReference type="GO" id="GO:0015990">
    <property type="term" value="P:electron transport coupled proton transport"/>
    <property type="evidence" value="ECO:0007669"/>
    <property type="project" value="TreeGrafter"/>
</dbReference>
<dbReference type="InterPro" id="IPR001516">
    <property type="entry name" value="Proton_antipo_N"/>
</dbReference>
<gene>
    <name evidence="21" type="primary">nad5</name>
</gene>
<dbReference type="GO" id="GO:0008137">
    <property type="term" value="F:NADH dehydrogenase (ubiquinone) activity"/>
    <property type="evidence" value="ECO:0007669"/>
    <property type="project" value="UniProtKB-EC"/>
</dbReference>
<sequence>MLKSSLLAICSLLLVLFLVLTYTTSVVVLEWDILMMSSVNFSTSLILDKLSVLFLMIITWISSFIMIYSNEYMLDDQGKNRFFWILMFFIVSMLFLIMLPNLIGILLGWDGLGLTSFLLIIHYQNNKSLMAGMLTIITNRLGDVSIILALSVYLIYGSWNNLMVNKENILSFLLLMAGMTKSAQLPFSAWLPAAMAAPTPVSALVHSSTLVTAGVYLLIRFNNILIMTKIAQMTLKYAALMTMFMASLMAMYEFDLKKIIALSTLSQLGMMMIILSMSKTTLAFFHLITHALFKSMLFMCAGVLIHASAGLQDIRNMGKLVKLFPVTISSLNFSNMALMGIPFMSGFYSKHSILDFSLMMETNIYFVTVFIMSMMLTCSYSMKLLIFSSFIMEKTYGSIIMKESNSSMVVSTFLMTMMTTIMGSCYIWLYTSVNIYVLPKMLASLALYLIMAGIMLGWFCLLSWKGSFIYFKGKMWFLPFISMNPNNSLSLALGENYLYNENTWIEFTGGQSLNKVNMIYSALLNLMQMNSLKLLIFLAMIWFVYF</sequence>
<comment type="subcellular location">
    <subcellularLocation>
        <location evidence="2">Mitochondrion inner membrane</location>
        <topology evidence="2">Multi-pass membrane protein</topology>
    </subcellularLocation>
</comment>
<evidence type="ECO:0000256" key="7">
    <source>
        <dbReference type="ARBA" id="ARBA00022692"/>
    </source>
</evidence>
<dbReference type="EC" id="7.1.1.2" evidence="3 17"/>
<evidence type="ECO:0000313" key="21">
    <source>
        <dbReference type="EMBL" id="ASV72571.1"/>
    </source>
</evidence>
<feature type="transmembrane region" description="Helical" evidence="17">
    <location>
        <begin position="203"/>
        <end position="221"/>
    </location>
</feature>
<dbReference type="InterPro" id="IPR010934">
    <property type="entry name" value="NADH_DH_su5_C"/>
</dbReference>
<keyword evidence="12 17" id="KW-0520">NAD</keyword>
<keyword evidence="15 17" id="KW-0472">Membrane</keyword>
<keyword evidence="9" id="KW-1278">Translocase</keyword>
<feature type="transmembrane region" description="Helical" evidence="17">
    <location>
        <begin position="259"/>
        <end position="277"/>
    </location>
</feature>
<evidence type="ECO:0000256" key="16">
    <source>
        <dbReference type="ARBA" id="ARBA00049551"/>
    </source>
</evidence>
<evidence type="ECO:0000259" key="18">
    <source>
        <dbReference type="Pfam" id="PF00361"/>
    </source>
</evidence>
<keyword evidence="10" id="KW-0249">Electron transport</keyword>
<dbReference type="PRINTS" id="PR01434">
    <property type="entry name" value="NADHDHGNASE5"/>
</dbReference>
<evidence type="ECO:0000256" key="13">
    <source>
        <dbReference type="ARBA" id="ARBA00023075"/>
    </source>
</evidence>
<organism evidence="21">
    <name type="scientific">Allobathynella sp. JHS-2017</name>
    <dbReference type="NCBI Taxonomy" id="2025385"/>
    <lineage>
        <taxon>Eukaryota</taxon>
        <taxon>Metazoa</taxon>
        <taxon>Ecdysozoa</taxon>
        <taxon>Arthropoda</taxon>
        <taxon>Crustacea</taxon>
        <taxon>Multicrustacea</taxon>
        <taxon>Malacostraca</taxon>
        <taxon>Eumalacostraca</taxon>
        <taxon>Syncarida</taxon>
        <taxon>Bathynellacea</taxon>
        <taxon>Parabathynellidae</taxon>
        <taxon>Allobathynella</taxon>
    </lineage>
</organism>
<dbReference type="InterPro" id="IPR003945">
    <property type="entry name" value="NU5C-like"/>
</dbReference>
<feature type="transmembrane region" description="Helical" evidence="17">
    <location>
        <begin position="323"/>
        <end position="344"/>
    </location>
</feature>
<proteinExistence type="inferred from homology"/>
<feature type="transmembrane region" description="Helical" evidence="17">
    <location>
        <begin position="81"/>
        <end position="99"/>
    </location>
</feature>
<dbReference type="AlphaFoldDB" id="A0A7R6D7I9"/>
<evidence type="ECO:0000256" key="15">
    <source>
        <dbReference type="ARBA" id="ARBA00023136"/>
    </source>
</evidence>
<evidence type="ECO:0000256" key="9">
    <source>
        <dbReference type="ARBA" id="ARBA00022967"/>
    </source>
</evidence>
<dbReference type="GO" id="GO:0003954">
    <property type="term" value="F:NADH dehydrogenase activity"/>
    <property type="evidence" value="ECO:0007669"/>
    <property type="project" value="TreeGrafter"/>
</dbReference>
<evidence type="ECO:0000256" key="8">
    <source>
        <dbReference type="ARBA" id="ARBA00022792"/>
    </source>
</evidence>
<evidence type="ECO:0000259" key="20">
    <source>
        <dbReference type="Pfam" id="PF06455"/>
    </source>
</evidence>
<dbReference type="Pfam" id="PF00361">
    <property type="entry name" value="Proton_antipo_M"/>
    <property type="match status" value="1"/>
</dbReference>
<evidence type="ECO:0000256" key="10">
    <source>
        <dbReference type="ARBA" id="ARBA00022982"/>
    </source>
</evidence>
<feature type="transmembrane region" description="Helical" evidence="17">
    <location>
        <begin position="519"/>
        <end position="545"/>
    </location>
</feature>
<accession>A0A7R6D7I9</accession>
<feature type="transmembrane region" description="Helical" evidence="17">
    <location>
        <begin position="408"/>
        <end position="429"/>
    </location>
</feature>
<comment type="function">
    <text evidence="17">Core subunit of the mitochondrial membrane respiratory chain NADH dehydrogenase (Complex I) which catalyzes electron transfer from NADH through the respiratory chain, using ubiquinone as an electron acceptor. Essential for the catalytic activity and assembly of complex I.</text>
</comment>
<keyword evidence="7 17" id="KW-0812">Transmembrane</keyword>
<evidence type="ECO:0000256" key="12">
    <source>
        <dbReference type="ARBA" id="ARBA00023027"/>
    </source>
</evidence>
<evidence type="ECO:0000256" key="4">
    <source>
        <dbReference type="ARBA" id="ARBA00021096"/>
    </source>
</evidence>
<dbReference type="EMBL" id="KY310669">
    <property type="protein sequence ID" value="ASV72571.1"/>
    <property type="molecule type" value="Genomic_DNA"/>
</dbReference>
<keyword evidence="6" id="KW-0679">Respiratory chain</keyword>
<feature type="transmembrane region" description="Helical" evidence="17">
    <location>
        <begin position="441"/>
        <end position="464"/>
    </location>
</feature>
<feature type="domain" description="NADH dehydrogenase subunit 5 C-terminal" evidence="20">
    <location>
        <begin position="380"/>
        <end position="544"/>
    </location>
</feature>
<keyword evidence="13 17" id="KW-0830">Ubiquinone</keyword>
<evidence type="ECO:0000256" key="6">
    <source>
        <dbReference type="ARBA" id="ARBA00022660"/>
    </source>
</evidence>
<dbReference type="Pfam" id="PF06455">
    <property type="entry name" value="NADH5_C"/>
    <property type="match status" value="1"/>
</dbReference>
<feature type="domain" description="NADH-Ubiquinone oxidoreductase (complex I) chain 5 N-terminal" evidence="19">
    <location>
        <begin position="35"/>
        <end position="83"/>
    </location>
</feature>
<evidence type="ECO:0000256" key="11">
    <source>
        <dbReference type="ARBA" id="ARBA00022989"/>
    </source>
</evidence>
<feature type="transmembrane region" description="Helical" evidence="17">
    <location>
        <begin position="49"/>
        <end position="69"/>
    </location>
</feature>
<feature type="transmembrane region" description="Helical" evidence="17">
    <location>
        <begin position="169"/>
        <end position="191"/>
    </location>
</feature>
<comment type="function">
    <text evidence="1">Core subunit of the mitochondrial membrane respiratory chain NADH dehydrogenase (Complex I) that is believed to belong to the minimal assembly required for catalysis. Complex I functions in the transfer of electrons from NADH to the respiratory chain. The immediate electron acceptor for the enzyme is believed to be ubiquinone.</text>
</comment>
<keyword evidence="8" id="KW-0999">Mitochondrion inner membrane</keyword>
<evidence type="ECO:0000256" key="3">
    <source>
        <dbReference type="ARBA" id="ARBA00012944"/>
    </source>
</evidence>
<evidence type="ECO:0000256" key="1">
    <source>
        <dbReference type="ARBA" id="ARBA00003257"/>
    </source>
</evidence>
<keyword evidence="5 17" id="KW-0813">Transport</keyword>
<dbReference type="PANTHER" id="PTHR42829:SF2">
    <property type="entry name" value="NADH-UBIQUINONE OXIDOREDUCTASE CHAIN 5"/>
    <property type="match status" value="1"/>
</dbReference>
<feature type="transmembrane region" description="Helical" evidence="17">
    <location>
        <begin position="144"/>
        <end position="163"/>
    </location>
</feature>
<keyword evidence="11 17" id="KW-1133">Transmembrane helix</keyword>
<dbReference type="GO" id="GO:0042773">
    <property type="term" value="P:ATP synthesis coupled electron transport"/>
    <property type="evidence" value="ECO:0007669"/>
    <property type="project" value="InterPro"/>
</dbReference>